<sequence length="276" mass="31477">MEPPETKIRKVDYSKLTLKAHSYFRAKSLTQNAFWWHPLSKAVIHSTSFAASILLKLSFNKISIKGSDKFVSLLTDKNRQHSIITYSNHISTFDDPIIWGTLPKHVYAKPELMRWTLGAKELTFINPPLTAFFSLGQVIPTARGEGIYQDAIHIFPEGFVNQRESLLRFKWGIAKIILDSPVTPTVVPIFHKGLDKIFPLENKYRYPVIHPFNKHLSPDFSITFGDPVDLSPLIAEYKLAISQTNNDPSKIDEINKLFRVKVSDFLTAKLLELAKN</sequence>
<dbReference type="CDD" id="cd07989">
    <property type="entry name" value="LPLAT_AGPAT-like"/>
    <property type="match status" value="1"/>
</dbReference>
<feature type="domain" description="Phospholipid/glycerol acyltransferase" evidence="13">
    <location>
        <begin position="83"/>
        <end position="194"/>
    </location>
</feature>
<evidence type="ECO:0000256" key="6">
    <source>
        <dbReference type="ARBA" id="ARBA00023098"/>
    </source>
</evidence>
<keyword evidence="8" id="KW-0472">Membrane</keyword>
<evidence type="ECO:0000313" key="15">
    <source>
        <dbReference type="EMBL" id="OMJ09146.1"/>
    </source>
</evidence>
<gene>
    <name evidence="15" type="ORF">AYI70_g11100</name>
    <name evidence="14" type="ORF">AYI70_g11400</name>
</gene>
<dbReference type="Proteomes" id="UP000187283">
    <property type="component" value="Unassembled WGS sequence"/>
</dbReference>
<dbReference type="GO" id="GO:0035965">
    <property type="term" value="P:cardiolipin acyl-chain remodeling"/>
    <property type="evidence" value="ECO:0007669"/>
    <property type="project" value="TreeGrafter"/>
</dbReference>
<keyword evidence="9" id="KW-0012">Acyltransferase</keyword>
<evidence type="ECO:0000259" key="13">
    <source>
        <dbReference type="SMART" id="SM00563"/>
    </source>
</evidence>
<name>A0A1R1X214_9FUNG</name>
<keyword evidence="3" id="KW-0808">Transferase</keyword>
<dbReference type="SMART" id="SM00563">
    <property type="entry name" value="PlsC"/>
    <property type="match status" value="1"/>
</dbReference>
<dbReference type="PRINTS" id="PR00979">
    <property type="entry name" value="TAFAZZIN"/>
</dbReference>
<evidence type="ECO:0000256" key="5">
    <source>
        <dbReference type="ARBA" id="ARBA00022792"/>
    </source>
</evidence>
<evidence type="ECO:0000256" key="10">
    <source>
        <dbReference type="ARBA" id="ARBA00024323"/>
    </source>
</evidence>
<dbReference type="GO" id="GO:0047184">
    <property type="term" value="F:1-acylglycerophosphocholine O-acyltransferase activity"/>
    <property type="evidence" value="ECO:0007669"/>
    <property type="project" value="TreeGrafter"/>
</dbReference>
<evidence type="ECO:0000313" key="14">
    <source>
        <dbReference type="EMBL" id="OMJ08668.1"/>
    </source>
</evidence>
<dbReference type="STRING" id="133412.A0A1R1X214"/>
<evidence type="ECO:0000313" key="16">
    <source>
        <dbReference type="Proteomes" id="UP000187283"/>
    </source>
</evidence>
<keyword evidence="7" id="KW-0496">Mitochondrion</keyword>
<reference evidence="14 16" key="1">
    <citation type="submission" date="2017-01" db="EMBL/GenBank/DDBJ databases">
        <authorList>
            <person name="Mah S.A."/>
            <person name="Swanson W.J."/>
            <person name="Moy G.W."/>
            <person name="Vacquier V.D."/>
        </authorList>
    </citation>
    <scope>NUCLEOTIDE SEQUENCE [LARGE SCALE GENOMIC DNA]</scope>
    <source>
        <strain evidence="14 16">GSMNP</strain>
    </source>
</reference>
<dbReference type="GO" id="GO:0007007">
    <property type="term" value="P:inner mitochondrial membrane organization"/>
    <property type="evidence" value="ECO:0007669"/>
    <property type="project" value="TreeGrafter"/>
</dbReference>
<protein>
    <recommendedName>
        <fullName evidence="12">Tafazzin family protein</fullName>
    </recommendedName>
</protein>
<dbReference type="InterPro" id="IPR000872">
    <property type="entry name" value="Tafazzin"/>
</dbReference>
<dbReference type="InterPro" id="IPR002123">
    <property type="entry name" value="Plipid/glycerol_acylTrfase"/>
</dbReference>
<evidence type="ECO:0000256" key="2">
    <source>
        <dbReference type="ARBA" id="ARBA00010524"/>
    </source>
</evidence>
<keyword evidence="6" id="KW-0443">Lipid metabolism</keyword>
<keyword evidence="5" id="KW-0999">Mitochondrion inner membrane</keyword>
<dbReference type="Pfam" id="PF01553">
    <property type="entry name" value="Acyltransferase"/>
    <property type="match status" value="1"/>
</dbReference>
<evidence type="ECO:0000256" key="4">
    <source>
        <dbReference type="ARBA" id="ARBA00022787"/>
    </source>
</evidence>
<evidence type="ECO:0000256" key="9">
    <source>
        <dbReference type="ARBA" id="ARBA00023315"/>
    </source>
</evidence>
<dbReference type="PANTHER" id="PTHR12497:SF0">
    <property type="entry name" value="TAFAZZIN"/>
    <property type="match status" value="1"/>
</dbReference>
<evidence type="ECO:0000256" key="1">
    <source>
        <dbReference type="ARBA" id="ARBA00004137"/>
    </source>
</evidence>
<keyword evidence="16" id="KW-1185">Reference proteome</keyword>
<dbReference type="GO" id="GO:0005741">
    <property type="term" value="C:mitochondrial outer membrane"/>
    <property type="evidence" value="ECO:0007669"/>
    <property type="project" value="UniProtKB-SubCell"/>
</dbReference>
<dbReference type="EMBL" id="LSSN01005726">
    <property type="protein sequence ID" value="OMJ08668.1"/>
    <property type="molecule type" value="Genomic_DNA"/>
</dbReference>
<dbReference type="GO" id="GO:0005743">
    <property type="term" value="C:mitochondrial inner membrane"/>
    <property type="evidence" value="ECO:0007669"/>
    <property type="project" value="UniProtKB-SubCell"/>
</dbReference>
<comment type="similarity">
    <text evidence="2 12">Belongs to the taffazin family.</text>
</comment>
<dbReference type="PANTHER" id="PTHR12497">
    <property type="entry name" value="TAZ PROTEIN TAFAZZIN"/>
    <property type="match status" value="1"/>
</dbReference>
<evidence type="ECO:0000256" key="3">
    <source>
        <dbReference type="ARBA" id="ARBA00022679"/>
    </source>
</evidence>
<dbReference type="AlphaFoldDB" id="A0A1R1X214"/>
<comment type="caution">
    <text evidence="14">The sequence shown here is derived from an EMBL/GenBank/DDBJ whole genome shotgun (WGS) entry which is preliminary data.</text>
</comment>
<organism evidence="14 16">
    <name type="scientific">Smittium culicis</name>
    <dbReference type="NCBI Taxonomy" id="133412"/>
    <lineage>
        <taxon>Eukaryota</taxon>
        <taxon>Fungi</taxon>
        <taxon>Fungi incertae sedis</taxon>
        <taxon>Zoopagomycota</taxon>
        <taxon>Kickxellomycotina</taxon>
        <taxon>Harpellomycetes</taxon>
        <taxon>Harpellales</taxon>
        <taxon>Legeriomycetaceae</taxon>
        <taxon>Smittium</taxon>
    </lineage>
</organism>
<dbReference type="OrthoDB" id="193467at2759"/>
<dbReference type="SUPFAM" id="SSF69593">
    <property type="entry name" value="Glycerol-3-phosphate (1)-acyltransferase"/>
    <property type="match status" value="1"/>
</dbReference>
<comment type="catalytic activity">
    <reaction evidence="11">
        <text>1'-[1,2-diacyl-sn-glycero-3-phospho],3'-[1-acyl-sn-glycero-3-phospho]-glycerol + a 1,2-diacyl-sn-glycero-3-phosphocholine = a cardiolipin + a 1-acyl-sn-glycero-3-phosphocholine</text>
        <dbReference type="Rhea" id="RHEA:33731"/>
        <dbReference type="ChEBI" id="CHEBI:57643"/>
        <dbReference type="ChEBI" id="CHEBI:58168"/>
        <dbReference type="ChEBI" id="CHEBI:62237"/>
        <dbReference type="ChEBI" id="CHEBI:64743"/>
    </reaction>
    <physiologicalReaction direction="left-to-right" evidence="11">
        <dbReference type="Rhea" id="RHEA:33732"/>
    </physiologicalReaction>
    <physiologicalReaction direction="right-to-left" evidence="11">
        <dbReference type="Rhea" id="RHEA:33733"/>
    </physiologicalReaction>
</comment>
<proteinExistence type="inferred from homology"/>
<evidence type="ECO:0000256" key="12">
    <source>
        <dbReference type="RuleBase" id="RU365062"/>
    </source>
</evidence>
<evidence type="ECO:0000256" key="8">
    <source>
        <dbReference type="ARBA" id="ARBA00023136"/>
    </source>
</evidence>
<accession>A0A1R1X214</accession>
<comment type="subcellular location">
    <subcellularLocation>
        <location evidence="1">Mitochondrion inner membrane</location>
        <topology evidence="1">Peripheral membrane protein</topology>
        <orientation evidence="1">Intermembrane side</orientation>
    </subcellularLocation>
    <subcellularLocation>
        <location evidence="10">Mitochondrion outer membrane</location>
        <topology evidence="10">Peripheral membrane protein</topology>
        <orientation evidence="10">Intermembrane side</orientation>
    </subcellularLocation>
</comment>
<dbReference type="EMBL" id="LSSN01005557">
    <property type="protein sequence ID" value="OMJ09146.1"/>
    <property type="molecule type" value="Genomic_DNA"/>
</dbReference>
<keyword evidence="4" id="KW-1000">Mitochondrion outer membrane</keyword>
<evidence type="ECO:0000256" key="11">
    <source>
        <dbReference type="ARBA" id="ARBA00047906"/>
    </source>
</evidence>
<evidence type="ECO:0000256" key="7">
    <source>
        <dbReference type="ARBA" id="ARBA00023128"/>
    </source>
</evidence>